<dbReference type="InterPro" id="IPR013087">
    <property type="entry name" value="Znf_C2H2_type"/>
</dbReference>
<dbReference type="AlphaFoldDB" id="A0A5J5MUE9"/>
<evidence type="ECO:0000256" key="1">
    <source>
        <dbReference type="PROSITE-ProRule" id="PRU00042"/>
    </source>
</evidence>
<reference evidence="5 6" key="1">
    <citation type="submission" date="2019-06" db="EMBL/GenBank/DDBJ databases">
        <title>Discovery of a novel chromosome fission-fusion reversal in muntjac.</title>
        <authorList>
            <person name="Mudd A.B."/>
            <person name="Bredeson J.V."/>
            <person name="Baum R."/>
            <person name="Hockemeyer D."/>
            <person name="Rokhsar D.S."/>
        </authorList>
    </citation>
    <scope>NUCLEOTIDE SEQUENCE [LARGE SCALE GENOMIC DNA]</scope>
    <source>
        <strain evidence="5">UCam_UCB_Mr</strain>
        <tissue evidence="5">Fibroblast cell line</tissue>
    </source>
</reference>
<evidence type="ECO:0000259" key="4">
    <source>
        <dbReference type="PROSITE" id="PS50157"/>
    </source>
</evidence>
<dbReference type="EMBL" id="VCEB01000002">
    <property type="protein sequence ID" value="KAB0382213.1"/>
    <property type="molecule type" value="Genomic_DNA"/>
</dbReference>
<comment type="caution">
    <text evidence="5">The sequence shown here is derived from an EMBL/GenBank/DDBJ whole genome shotgun (WGS) entry which is preliminary data.</text>
</comment>
<keyword evidence="1" id="KW-0479">Metal-binding</keyword>
<evidence type="ECO:0000256" key="2">
    <source>
        <dbReference type="SAM" id="MobiDB-lite"/>
    </source>
</evidence>
<feature type="domain" description="C2H2-type" evidence="4">
    <location>
        <begin position="248"/>
        <end position="273"/>
    </location>
</feature>
<accession>A0A5J5MUE9</accession>
<keyword evidence="1" id="KW-0862">Zinc</keyword>
<dbReference type="PROSITE" id="PS00028">
    <property type="entry name" value="ZINC_FINGER_C2H2_1"/>
    <property type="match status" value="1"/>
</dbReference>
<keyword evidence="1" id="KW-0863">Zinc-finger</keyword>
<feature type="region of interest" description="Disordered" evidence="2">
    <location>
        <begin position="326"/>
        <end position="355"/>
    </location>
</feature>
<keyword evidence="6" id="KW-1185">Reference proteome</keyword>
<organism evidence="5 6">
    <name type="scientific">Muntiacus reevesi</name>
    <name type="common">Reeves' muntjac</name>
    <name type="synonym">Cervus reevesi</name>
    <dbReference type="NCBI Taxonomy" id="9886"/>
    <lineage>
        <taxon>Eukaryota</taxon>
        <taxon>Metazoa</taxon>
        <taxon>Chordata</taxon>
        <taxon>Craniata</taxon>
        <taxon>Vertebrata</taxon>
        <taxon>Euteleostomi</taxon>
        <taxon>Mammalia</taxon>
        <taxon>Eutheria</taxon>
        <taxon>Laurasiatheria</taxon>
        <taxon>Artiodactyla</taxon>
        <taxon>Ruminantia</taxon>
        <taxon>Pecora</taxon>
        <taxon>Cervidae</taxon>
        <taxon>Muntiacinae</taxon>
        <taxon>Muntiacus</taxon>
    </lineage>
</organism>
<feature type="chain" id="PRO_5023914549" description="C2H2-type domain-containing protein" evidence="3">
    <location>
        <begin position="23"/>
        <end position="355"/>
    </location>
</feature>
<dbReference type="Gene3D" id="3.30.160.60">
    <property type="entry name" value="Classic Zinc Finger"/>
    <property type="match status" value="1"/>
</dbReference>
<name>A0A5J5MUE9_MUNRE</name>
<keyword evidence="3" id="KW-0732">Signal</keyword>
<dbReference type="GO" id="GO:0008270">
    <property type="term" value="F:zinc ion binding"/>
    <property type="evidence" value="ECO:0007669"/>
    <property type="project" value="UniProtKB-KW"/>
</dbReference>
<evidence type="ECO:0000313" key="5">
    <source>
        <dbReference type="EMBL" id="KAB0382213.1"/>
    </source>
</evidence>
<dbReference type="PROSITE" id="PS50157">
    <property type="entry name" value="ZINC_FINGER_C2H2_2"/>
    <property type="match status" value="1"/>
</dbReference>
<evidence type="ECO:0000256" key="3">
    <source>
        <dbReference type="SAM" id="SignalP"/>
    </source>
</evidence>
<dbReference type="Proteomes" id="UP000326062">
    <property type="component" value="Chromosome 2"/>
</dbReference>
<evidence type="ECO:0000313" key="6">
    <source>
        <dbReference type="Proteomes" id="UP000326062"/>
    </source>
</evidence>
<sequence length="355" mass="39632">MLLLVKLAFYLFISHTAWHVESYVNLTLSSSPRSSEMHTSWNHSPLGIRHIPQCTELQRIPLASAEAPRQKSSEMGPQFSMALPDHHMSYCPQLTFTPSQMIFTQGMSPLQPGMMVFKGPLMMPLGEPNILGIALTFGGNLRMPPASPPRDYTHLTNPTVPSPEAQEMLPSMAQMLPPRESHNFGMPPGGFPLLLVLESQGSFVNQPVSQEDTFLFKQPIPAPQKAEQQYSGAQEKAPRRRSPVSRLYRCDYENCEKAYPKHSHLMSHQCKHTVRPLSSYLLACSSKFLLSLFIPQMNGPINAHGKPVHGPSVLMNLEDIHPRIHTKHRPQKYDQSPDPPADNGCMARPPPTPGL</sequence>
<gene>
    <name evidence="5" type="ORF">FD755_004130</name>
</gene>
<proteinExistence type="predicted"/>
<protein>
    <recommendedName>
        <fullName evidence="4">C2H2-type domain-containing protein</fullName>
    </recommendedName>
</protein>
<feature type="signal peptide" evidence="3">
    <location>
        <begin position="1"/>
        <end position="22"/>
    </location>
</feature>